<accession>A0A917BD82</accession>
<protein>
    <submittedName>
        <fullName evidence="7">Glycoside hydrolase</fullName>
    </submittedName>
</protein>
<evidence type="ECO:0000256" key="2">
    <source>
        <dbReference type="ARBA" id="ARBA00022670"/>
    </source>
</evidence>
<dbReference type="InterPro" id="IPR006311">
    <property type="entry name" value="TAT_signal"/>
</dbReference>
<dbReference type="InterPro" id="IPR038765">
    <property type="entry name" value="Papain-like_cys_pep_sf"/>
</dbReference>
<dbReference type="PROSITE" id="PS51935">
    <property type="entry name" value="NLPC_P60"/>
    <property type="match status" value="1"/>
</dbReference>
<proteinExistence type="inferred from homology"/>
<dbReference type="Gene3D" id="3.90.1720.10">
    <property type="entry name" value="endopeptidase domain like (from Nostoc punctiforme)"/>
    <property type="match status" value="1"/>
</dbReference>
<dbReference type="AlphaFoldDB" id="A0A917BD82"/>
<comment type="caution">
    <text evidence="7">The sequence shown here is derived from an EMBL/GenBank/DDBJ whole genome shotgun (WGS) entry which is preliminary data.</text>
</comment>
<dbReference type="PANTHER" id="PTHR47359:SF3">
    <property type="entry name" value="NLP_P60 DOMAIN-CONTAINING PROTEIN-RELATED"/>
    <property type="match status" value="1"/>
</dbReference>
<dbReference type="GO" id="GO:0008234">
    <property type="term" value="F:cysteine-type peptidase activity"/>
    <property type="evidence" value="ECO:0007669"/>
    <property type="project" value="UniProtKB-KW"/>
</dbReference>
<feature type="domain" description="NlpC/P60" evidence="6">
    <location>
        <begin position="49"/>
        <end position="164"/>
    </location>
</feature>
<dbReference type="Pfam" id="PF00877">
    <property type="entry name" value="NLPC_P60"/>
    <property type="match status" value="1"/>
</dbReference>
<keyword evidence="2" id="KW-0645">Protease</keyword>
<reference evidence="7" key="1">
    <citation type="journal article" date="2014" name="Int. J. Syst. Evol. Microbiol.">
        <title>Complete genome sequence of Corynebacterium casei LMG S-19264T (=DSM 44701T), isolated from a smear-ripened cheese.</title>
        <authorList>
            <consortium name="US DOE Joint Genome Institute (JGI-PGF)"/>
            <person name="Walter F."/>
            <person name="Albersmeier A."/>
            <person name="Kalinowski J."/>
            <person name="Ruckert C."/>
        </authorList>
    </citation>
    <scope>NUCLEOTIDE SEQUENCE</scope>
    <source>
        <strain evidence="7">CGMCC 1.16067</strain>
    </source>
</reference>
<keyword evidence="8" id="KW-1185">Reference proteome</keyword>
<dbReference type="EMBL" id="BMKQ01000001">
    <property type="protein sequence ID" value="GGF34929.1"/>
    <property type="molecule type" value="Genomic_DNA"/>
</dbReference>
<dbReference type="InterPro" id="IPR051794">
    <property type="entry name" value="PG_Endopeptidase_C40"/>
</dbReference>
<evidence type="ECO:0000259" key="6">
    <source>
        <dbReference type="PROSITE" id="PS51935"/>
    </source>
</evidence>
<dbReference type="GO" id="GO:0006508">
    <property type="term" value="P:proteolysis"/>
    <property type="evidence" value="ECO:0007669"/>
    <property type="project" value="UniProtKB-KW"/>
</dbReference>
<keyword evidence="3 7" id="KW-0378">Hydrolase</keyword>
<dbReference type="PANTHER" id="PTHR47359">
    <property type="entry name" value="PEPTIDOGLYCAN DL-ENDOPEPTIDASE CWLO"/>
    <property type="match status" value="1"/>
</dbReference>
<name>A0A917BD82_9ACTN</name>
<evidence type="ECO:0000313" key="8">
    <source>
        <dbReference type="Proteomes" id="UP000649179"/>
    </source>
</evidence>
<evidence type="ECO:0000256" key="3">
    <source>
        <dbReference type="ARBA" id="ARBA00022801"/>
    </source>
</evidence>
<organism evidence="7 8">
    <name type="scientific">Marmoricola endophyticus</name>
    <dbReference type="NCBI Taxonomy" id="2040280"/>
    <lineage>
        <taxon>Bacteria</taxon>
        <taxon>Bacillati</taxon>
        <taxon>Actinomycetota</taxon>
        <taxon>Actinomycetes</taxon>
        <taxon>Propionibacteriales</taxon>
        <taxon>Nocardioidaceae</taxon>
        <taxon>Marmoricola</taxon>
    </lineage>
</organism>
<dbReference type="PROSITE" id="PS51318">
    <property type="entry name" value="TAT"/>
    <property type="match status" value="1"/>
</dbReference>
<dbReference type="InterPro" id="IPR000064">
    <property type="entry name" value="NLP_P60_dom"/>
</dbReference>
<evidence type="ECO:0000313" key="7">
    <source>
        <dbReference type="EMBL" id="GGF34929.1"/>
    </source>
</evidence>
<keyword evidence="4" id="KW-0788">Thiol protease</keyword>
<feature type="signal peptide" evidence="5">
    <location>
        <begin position="1"/>
        <end position="42"/>
    </location>
</feature>
<feature type="chain" id="PRO_5037012368" evidence="5">
    <location>
        <begin position="43"/>
        <end position="164"/>
    </location>
</feature>
<evidence type="ECO:0000256" key="1">
    <source>
        <dbReference type="ARBA" id="ARBA00007074"/>
    </source>
</evidence>
<comment type="similarity">
    <text evidence="1">Belongs to the peptidase C40 family.</text>
</comment>
<evidence type="ECO:0000256" key="4">
    <source>
        <dbReference type="ARBA" id="ARBA00022807"/>
    </source>
</evidence>
<keyword evidence="5" id="KW-0732">Signal</keyword>
<reference evidence="7" key="2">
    <citation type="submission" date="2020-09" db="EMBL/GenBank/DDBJ databases">
        <authorList>
            <person name="Sun Q."/>
            <person name="Zhou Y."/>
        </authorList>
    </citation>
    <scope>NUCLEOTIDE SEQUENCE</scope>
    <source>
        <strain evidence="7">CGMCC 1.16067</strain>
    </source>
</reference>
<evidence type="ECO:0000256" key="5">
    <source>
        <dbReference type="SAM" id="SignalP"/>
    </source>
</evidence>
<dbReference type="Proteomes" id="UP000649179">
    <property type="component" value="Unassembled WGS sequence"/>
</dbReference>
<dbReference type="RefSeq" id="WP_188778000.1">
    <property type="nucleotide sequence ID" value="NZ_BMKQ01000001.1"/>
</dbReference>
<sequence>MSHPKHKLDRPRSTGRRALAGTAAAAGLAVAAAPALSVPAQAATKHHHAVSNAKVVKVARNQKGTPYGYGGNGPHRFDCSGLVQYVAKKAGRHLPRTSSAQYGAVKHVGRKQARAGDLVFFKSDGDVYHVGIKTGPDRMIDASRPGTDVSTHPIWHKQVGFGRL</sequence>
<dbReference type="SUPFAM" id="SSF54001">
    <property type="entry name" value="Cysteine proteinases"/>
    <property type="match status" value="1"/>
</dbReference>
<gene>
    <name evidence="7" type="ORF">GCM10011519_05480</name>
</gene>